<feature type="domain" description="Glycosyl hydrolase family 4 C-terminal" evidence="12">
    <location>
        <begin position="190"/>
        <end position="431"/>
    </location>
</feature>
<dbReference type="InterPro" id="IPR036291">
    <property type="entry name" value="NAD(P)-bd_dom_sf"/>
</dbReference>
<dbReference type="Gene3D" id="3.40.50.720">
    <property type="entry name" value="NAD(P)-binding Rossmann-like Domain"/>
    <property type="match status" value="1"/>
</dbReference>
<feature type="binding site" evidence="9">
    <location>
        <position position="195"/>
    </location>
    <ligand>
        <name>Mn(2+)</name>
        <dbReference type="ChEBI" id="CHEBI:29035"/>
    </ligand>
</feature>
<keyword evidence="4 11" id="KW-0520">NAD</keyword>
<organism evidence="13 14">
    <name type="scientific">Paenibacillus agri</name>
    <dbReference type="NCBI Taxonomy" id="2744309"/>
    <lineage>
        <taxon>Bacteria</taxon>
        <taxon>Bacillati</taxon>
        <taxon>Bacillota</taxon>
        <taxon>Bacilli</taxon>
        <taxon>Bacillales</taxon>
        <taxon>Paenibacillaceae</taxon>
        <taxon>Paenibacillus</taxon>
    </lineage>
</organism>
<dbReference type="Proteomes" id="UP000564806">
    <property type="component" value="Unassembled WGS sequence"/>
</dbReference>
<keyword evidence="14" id="KW-1185">Reference proteome</keyword>
<feature type="site" description="Increases basicity of active site Tyr" evidence="10">
    <location>
        <position position="106"/>
    </location>
</feature>
<dbReference type="PANTHER" id="PTHR32092:SF5">
    <property type="entry name" value="6-PHOSPHO-BETA-GLUCOSIDASE"/>
    <property type="match status" value="1"/>
</dbReference>
<dbReference type="InterPro" id="IPR022616">
    <property type="entry name" value="Glyco_hydro_4_C"/>
</dbReference>
<name>A0A850EQY2_9BACL</name>
<evidence type="ECO:0000256" key="11">
    <source>
        <dbReference type="RuleBase" id="RU361152"/>
    </source>
</evidence>
<feature type="active site" description="Proton donor" evidence="7">
    <location>
        <position position="166"/>
    </location>
</feature>
<dbReference type="PROSITE" id="PS01324">
    <property type="entry name" value="GLYCOSYL_HYDROL_F4"/>
    <property type="match status" value="1"/>
</dbReference>
<keyword evidence="3 11" id="KW-0378">Hydrolase</keyword>
<keyword evidence="9" id="KW-0408">Iron</keyword>
<evidence type="ECO:0000256" key="10">
    <source>
        <dbReference type="PIRSR" id="PIRSR601088-4"/>
    </source>
</evidence>
<evidence type="ECO:0000256" key="1">
    <source>
        <dbReference type="ARBA" id="ARBA00010141"/>
    </source>
</evidence>
<evidence type="ECO:0000256" key="8">
    <source>
        <dbReference type="PIRSR" id="PIRSR601088-2"/>
    </source>
</evidence>
<dbReference type="Gene3D" id="3.90.110.10">
    <property type="entry name" value="Lactate dehydrogenase/glycoside hydrolase, family 4, C-terminal"/>
    <property type="match status" value="1"/>
</dbReference>
<dbReference type="Pfam" id="PF02056">
    <property type="entry name" value="Glyco_hydro_4"/>
    <property type="match status" value="1"/>
</dbReference>
<evidence type="ECO:0000256" key="4">
    <source>
        <dbReference type="ARBA" id="ARBA00023027"/>
    </source>
</evidence>
<dbReference type="GO" id="GO:0046872">
    <property type="term" value="F:metal ion binding"/>
    <property type="evidence" value="ECO:0007669"/>
    <property type="project" value="UniProtKB-KW"/>
</dbReference>
<evidence type="ECO:0000256" key="7">
    <source>
        <dbReference type="PIRSR" id="PIRSR601088-1"/>
    </source>
</evidence>
<dbReference type="PRINTS" id="PR00732">
    <property type="entry name" value="GLHYDRLASE4"/>
</dbReference>
<evidence type="ECO:0000313" key="13">
    <source>
        <dbReference type="EMBL" id="NUU60441.1"/>
    </source>
</evidence>
<accession>A0A850EQY2</accession>
<dbReference type="InterPro" id="IPR001088">
    <property type="entry name" value="Glyco_hydro_4"/>
</dbReference>
<protein>
    <submittedName>
        <fullName evidence="13">Glycoside hydrolase</fullName>
    </submittedName>
</protein>
<comment type="cofactor">
    <cofactor evidence="11">
        <name>NAD(+)</name>
        <dbReference type="ChEBI" id="CHEBI:57540"/>
    </cofactor>
    <text evidence="11">Binds 1 NAD(+) per subunit.</text>
</comment>
<comment type="similarity">
    <text evidence="1 11">Belongs to the glycosyl hydrolase 4 family.</text>
</comment>
<dbReference type="EMBL" id="JABWCS010000201">
    <property type="protein sequence ID" value="NUU60441.1"/>
    <property type="molecule type" value="Genomic_DNA"/>
</dbReference>
<reference evidence="13" key="1">
    <citation type="submission" date="2020-06" db="EMBL/GenBank/DDBJ databases">
        <title>Paenibacillus sp. nov., isolated from soil.</title>
        <authorList>
            <person name="Seo Y.L."/>
        </authorList>
    </citation>
    <scope>NUCLEOTIDE SEQUENCE [LARGE SCALE GENOMIC DNA]</scope>
    <source>
        <strain evidence="13">JW14</strain>
    </source>
</reference>
<evidence type="ECO:0000256" key="9">
    <source>
        <dbReference type="PIRSR" id="PIRSR601088-3"/>
    </source>
</evidence>
<sequence length="456" mass="51115">MKLALIGGAGVRAVFFTKSLTMLAQEIGITKFVMYDINREKLEIIGKLCKHVVAESGIPMELEFSDDIEYALTDADYVITTIRVGNDRSRVIDEQIALKYGVIGQETTGPGGFSMAIRTIPVLLDYCEKIKRLAPNAWVFNFTNPSGLVTQAMHTAGYDRVIGICDTPSSTKIRIAEAINANPDELYVEFVGLNHLSWITSVVQDGEELLQDLVSDKAFIAKVGEFKMFDPDLIDTLKLLPNEYLYYYYNREQAVENIMKSGDTRAKFVEANNAEMLRVLGEMDIDADPEAALQTYLRFMHKRESSYMAIETSKGPIEQPAENEKLEMPNTLGYAGVMLDFARAMNQGIEKHIVLNIPAGDYVEGFEKNDVLEITCRMTAEGAVPVTPKKLPEHAYQLMKNVKLFERYTVEAVLNKSKDSAIKALMVHPLVNSYSMAKSLVNDYLEAYADILGEWE</sequence>
<keyword evidence="6 11" id="KW-0326">Glycosidase</keyword>
<dbReference type="GO" id="GO:0016616">
    <property type="term" value="F:oxidoreductase activity, acting on the CH-OH group of donors, NAD or NADP as acceptor"/>
    <property type="evidence" value="ECO:0007669"/>
    <property type="project" value="InterPro"/>
</dbReference>
<evidence type="ECO:0000256" key="5">
    <source>
        <dbReference type="ARBA" id="ARBA00023211"/>
    </source>
</evidence>
<comment type="caution">
    <text evidence="13">The sequence shown here is derived from an EMBL/GenBank/DDBJ whole genome shotgun (WGS) entry which is preliminary data.</text>
</comment>
<dbReference type="InterPro" id="IPR015955">
    <property type="entry name" value="Lactate_DH/Glyco_Ohase_4_C"/>
</dbReference>
<feature type="active site" description="Proton acceptor" evidence="7">
    <location>
        <position position="244"/>
    </location>
</feature>
<dbReference type="InterPro" id="IPR019802">
    <property type="entry name" value="GlycHydrolase_4_CS"/>
</dbReference>
<dbReference type="AlphaFoldDB" id="A0A850EQY2"/>
<evidence type="ECO:0000256" key="3">
    <source>
        <dbReference type="ARBA" id="ARBA00022801"/>
    </source>
</evidence>
<keyword evidence="2 9" id="KW-0479">Metal-binding</keyword>
<evidence type="ECO:0000256" key="2">
    <source>
        <dbReference type="ARBA" id="ARBA00022723"/>
    </source>
</evidence>
<dbReference type="Pfam" id="PF11975">
    <property type="entry name" value="Glyco_hydro_4C"/>
    <property type="match status" value="1"/>
</dbReference>
<keyword evidence="9" id="KW-0533">Nickel</keyword>
<proteinExistence type="inferred from homology"/>
<keyword evidence="9" id="KW-0170">Cobalt</keyword>
<feature type="binding site" evidence="9">
    <location>
        <position position="165"/>
    </location>
    <ligand>
        <name>Mn(2+)</name>
        <dbReference type="ChEBI" id="CHEBI:29035"/>
    </ligand>
</feature>
<evidence type="ECO:0000259" key="12">
    <source>
        <dbReference type="Pfam" id="PF11975"/>
    </source>
</evidence>
<dbReference type="GO" id="GO:0004553">
    <property type="term" value="F:hydrolase activity, hydrolyzing O-glycosyl compounds"/>
    <property type="evidence" value="ECO:0007669"/>
    <property type="project" value="InterPro"/>
</dbReference>
<evidence type="ECO:0000256" key="6">
    <source>
        <dbReference type="ARBA" id="ARBA00023295"/>
    </source>
</evidence>
<feature type="binding site" evidence="8">
    <location>
        <position position="90"/>
    </location>
    <ligand>
        <name>substrate</name>
    </ligand>
</feature>
<dbReference type="SUPFAM" id="SSF51735">
    <property type="entry name" value="NAD(P)-binding Rossmann-fold domains"/>
    <property type="match status" value="1"/>
</dbReference>
<dbReference type="PANTHER" id="PTHR32092">
    <property type="entry name" value="6-PHOSPHO-BETA-GLUCOSIDASE-RELATED"/>
    <property type="match status" value="1"/>
</dbReference>
<dbReference type="GO" id="GO:0005975">
    <property type="term" value="P:carbohydrate metabolic process"/>
    <property type="evidence" value="ECO:0007669"/>
    <property type="project" value="InterPro"/>
</dbReference>
<keyword evidence="5 9" id="KW-0464">Manganese</keyword>
<evidence type="ECO:0000313" key="14">
    <source>
        <dbReference type="Proteomes" id="UP000564806"/>
    </source>
</evidence>
<feature type="binding site" evidence="8">
    <location>
        <position position="144"/>
    </location>
    <ligand>
        <name>substrate</name>
    </ligand>
</feature>
<gene>
    <name evidence="13" type="ORF">HPT30_08810</name>
</gene>
<dbReference type="SUPFAM" id="SSF56327">
    <property type="entry name" value="LDH C-terminal domain-like"/>
    <property type="match status" value="1"/>
</dbReference>
<dbReference type="RefSeq" id="WP_175371031.1">
    <property type="nucleotide sequence ID" value="NZ_JABWCS010000201.1"/>
</dbReference>